<sequence length="235" mass="27313">MIKVLIVEDDPMVREINEGFLGKVEGFILLKSVGSIEKAKEEILKNKPDLILLDVFFPQGVGTELLKWIRINDIKSDVILITAQKSMETVEEAFRYGAVDYIIKPFVFKRFKEALVQYKDRKRKFKAIEDAEQEFIDEIALKESNTNSEEEEEYNDNDIRDIKGVSQHTYEKIIECISKNKEEAITAQEVADLMGISRITARRYLDLLEREGKVILEMEYGKIGRPLNKYKLINR</sequence>
<dbReference type="InterPro" id="IPR024187">
    <property type="entry name" value="Sig_transdc_resp-reg_cit/mal"/>
</dbReference>
<keyword evidence="7 10" id="KW-0010">Activator</keyword>
<dbReference type="PANTHER" id="PTHR45526">
    <property type="entry name" value="TRANSCRIPTIONAL REGULATORY PROTEIN DPIA"/>
    <property type="match status" value="1"/>
</dbReference>
<dbReference type="GO" id="GO:0003677">
    <property type="term" value="F:DNA binding"/>
    <property type="evidence" value="ECO:0007669"/>
    <property type="project" value="UniProtKB-KW"/>
</dbReference>
<dbReference type="PROSITE" id="PS50110">
    <property type="entry name" value="RESPONSE_REGULATORY"/>
    <property type="match status" value="1"/>
</dbReference>
<dbReference type="Proteomes" id="UP000422764">
    <property type="component" value="Chromosome"/>
</dbReference>
<dbReference type="AlphaFoldDB" id="A0A6I6ELL2"/>
<proteinExistence type="predicted"/>
<dbReference type="GO" id="GO:0003700">
    <property type="term" value="F:DNA-binding transcription factor activity"/>
    <property type="evidence" value="ECO:0007669"/>
    <property type="project" value="InterPro"/>
</dbReference>
<accession>A0A6I6ELL2</accession>
<keyword evidence="4 10" id="KW-0902">Two-component regulatory system</keyword>
<organism evidence="13 14">
    <name type="scientific">Clostridium bovifaecis</name>
    <dbReference type="NCBI Taxonomy" id="2184719"/>
    <lineage>
        <taxon>Bacteria</taxon>
        <taxon>Bacillati</taxon>
        <taxon>Bacillota</taxon>
        <taxon>Clostridia</taxon>
        <taxon>Eubacteriales</taxon>
        <taxon>Clostridiaceae</taxon>
        <taxon>Clostridium</taxon>
    </lineage>
</organism>
<feature type="domain" description="Response regulatory" evidence="12">
    <location>
        <begin position="3"/>
        <end position="119"/>
    </location>
</feature>
<evidence type="ECO:0000256" key="2">
    <source>
        <dbReference type="ARBA" id="ARBA00022490"/>
    </source>
</evidence>
<dbReference type="InterPro" id="IPR013196">
    <property type="entry name" value="HTH_11"/>
</dbReference>
<dbReference type="SUPFAM" id="SSF52172">
    <property type="entry name" value="CheY-like"/>
    <property type="match status" value="1"/>
</dbReference>
<evidence type="ECO:0000259" key="12">
    <source>
        <dbReference type="PROSITE" id="PS50110"/>
    </source>
</evidence>
<dbReference type="InterPro" id="IPR036390">
    <property type="entry name" value="WH_DNA-bd_sf"/>
</dbReference>
<evidence type="ECO:0000256" key="6">
    <source>
        <dbReference type="ARBA" id="ARBA00023125"/>
    </source>
</evidence>
<dbReference type="GO" id="GO:0000156">
    <property type="term" value="F:phosphorelay response regulator activity"/>
    <property type="evidence" value="ECO:0007669"/>
    <property type="project" value="TreeGrafter"/>
</dbReference>
<evidence type="ECO:0000256" key="11">
    <source>
        <dbReference type="PROSITE-ProRule" id="PRU00169"/>
    </source>
</evidence>
<protein>
    <recommendedName>
        <fullName evidence="10">Transcriptional regulatory protein</fullName>
    </recommendedName>
</protein>
<dbReference type="Gene3D" id="1.10.10.10">
    <property type="entry name" value="Winged helix-like DNA-binding domain superfamily/Winged helix DNA-binding domain"/>
    <property type="match status" value="1"/>
</dbReference>
<keyword evidence="14" id="KW-1185">Reference proteome</keyword>
<dbReference type="EMBL" id="CP046522">
    <property type="protein sequence ID" value="QGU94549.1"/>
    <property type="molecule type" value="Genomic_DNA"/>
</dbReference>
<dbReference type="SMART" id="SM00448">
    <property type="entry name" value="REC"/>
    <property type="match status" value="1"/>
</dbReference>
<keyword evidence="3 11" id="KW-0597">Phosphoprotein</keyword>
<feature type="modified residue" description="4-aspartylphosphate" evidence="11">
    <location>
        <position position="54"/>
    </location>
</feature>
<evidence type="ECO:0000256" key="1">
    <source>
        <dbReference type="ARBA" id="ARBA00004496"/>
    </source>
</evidence>
<gene>
    <name evidence="13" type="ORF">GOM49_05060</name>
</gene>
<dbReference type="InterPro" id="IPR036388">
    <property type="entry name" value="WH-like_DNA-bd_sf"/>
</dbReference>
<dbReference type="Pfam" id="PF08279">
    <property type="entry name" value="HTH_11"/>
    <property type="match status" value="1"/>
</dbReference>
<dbReference type="PANTHER" id="PTHR45526:SF1">
    <property type="entry name" value="TRANSCRIPTIONAL REGULATORY PROTEIN DCUR-RELATED"/>
    <property type="match status" value="1"/>
</dbReference>
<dbReference type="GO" id="GO:0005737">
    <property type="term" value="C:cytoplasm"/>
    <property type="evidence" value="ECO:0007669"/>
    <property type="project" value="UniProtKB-SubCell"/>
</dbReference>
<evidence type="ECO:0000256" key="8">
    <source>
        <dbReference type="ARBA" id="ARBA00023163"/>
    </source>
</evidence>
<keyword evidence="6 10" id="KW-0238">DNA-binding</keyword>
<dbReference type="InterPro" id="IPR011006">
    <property type="entry name" value="CheY-like_superfamily"/>
</dbReference>
<evidence type="ECO:0000256" key="3">
    <source>
        <dbReference type="ARBA" id="ARBA00022553"/>
    </source>
</evidence>
<reference evidence="13 14" key="1">
    <citation type="submission" date="2019-12" db="EMBL/GenBank/DDBJ databases">
        <title>Genome sequenceing of Clostridium bovifaecis.</title>
        <authorList>
            <person name="Yao Y."/>
        </authorList>
    </citation>
    <scope>NUCLEOTIDE SEQUENCE [LARGE SCALE GENOMIC DNA]</scope>
    <source>
        <strain evidence="13 14">BXX</strain>
    </source>
</reference>
<name>A0A6I6ELL2_9CLOT</name>
<evidence type="ECO:0000256" key="4">
    <source>
        <dbReference type="ARBA" id="ARBA00023012"/>
    </source>
</evidence>
<dbReference type="SUPFAM" id="SSF46785">
    <property type="entry name" value="Winged helix' DNA-binding domain"/>
    <property type="match status" value="1"/>
</dbReference>
<evidence type="ECO:0000256" key="7">
    <source>
        <dbReference type="ARBA" id="ARBA00023159"/>
    </source>
</evidence>
<comment type="function">
    <text evidence="9">May play the central regulatory role in sporulation. It may be an element of the effector pathway responsible for the activation of sporulation genes in response to nutritional stress. Spo0A may act in concert with spo0H (a sigma factor) to control the expression of some genes that are critical to the sporulation process.</text>
</comment>
<keyword evidence="2 10" id="KW-0963">Cytoplasm</keyword>
<keyword evidence="5 10" id="KW-0805">Transcription regulation</keyword>
<evidence type="ECO:0000313" key="13">
    <source>
        <dbReference type="EMBL" id="QGU94549.1"/>
    </source>
</evidence>
<dbReference type="PIRSF" id="PIRSF006171">
    <property type="entry name" value="RR_citrat_malat"/>
    <property type="match status" value="1"/>
</dbReference>
<evidence type="ECO:0000256" key="5">
    <source>
        <dbReference type="ARBA" id="ARBA00023015"/>
    </source>
</evidence>
<keyword evidence="8 10" id="KW-0804">Transcription</keyword>
<comment type="subcellular location">
    <subcellularLocation>
        <location evidence="1 10">Cytoplasm</location>
    </subcellularLocation>
</comment>
<evidence type="ECO:0000313" key="14">
    <source>
        <dbReference type="Proteomes" id="UP000422764"/>
    </source>
</evidence>
<dbReference type="InterPro" id="IPR001789">
    <property type="entry name" value="Sig_transdc_resp-reg_receiver"/>
</dbReference>
<evidence type="ECO:0000256" key="10">
    <source>
        <dbReference type="PIRNR" id="PIRNR006171"/>
    </source>
</evidence>
<dbReference type="Pfam" id="PF00072">
    <property type="entry name" value="Response_reg"/>
    <property type="match status" value="1"/>
</dbReference>
<evidence type="ECO:0000256" key="9">
    <source>
        <dbReference type="ARBA" id="ARBA00024867"/>
    </source>
</evidence>
<dbReference type="Gene3D" id="3.40.50.2300">
    <property type="match status" value="1"/>
</dbReference>
<dbReference type="InterPro" id="IPR051271">
    <property type="entry name" value="2C-system_Tx_regulators"/>
</dbReference>